<comment type="caution">
    <text evidence="3">The sequence shown here is derived from an EMBL/GenBank/DDBJ whole genome shotgun (WGS) entry which is preliminary data.</text>
</comment>
<gene>
    <name evidence="3" type="ORF">GCK32_021635</name>
</gene>
<dbReference type="AlphaFoldDB" id="A0AAN8FT34"/>
<organism evidence="3 4">
    <name type="scientific">Trichostrongylus colubriformis</name>
    <name type="common">Black scour worm</name>
    <dbReference type="NCBI Taxonomy" id="6319"/>
    <lineage>
        <taxon>Eukaryota</taxon>
        <taxon>Metazoa</taxon>
        <taxon>Ecdysozoa</taxon>
        <taxon>Nematoda</taxon>
        <taxon>Chromadorea</taxon>
        <taxon>Rhabditida</taxon>
        <taxon>Rhabditina</taxon>
        <taxon>Rhabditomorpha</taxon>
        <taxon>Strongyloidea</taxon>
        <taxon>Trichostrongylidae</taxon>
        <taxon>Trichostrongylus</taxon>
    </lineage>
</organism>
<dbReference type="Proteomes" id="UP001331761">
    <property type="component" value="Unassembled WGS sequence"/>
</dbReference>
<feature type="compositionally biased region" description="Low complexity" evidence="1">
    <location>
        <begin position="33"/>
        <end position="49"/>
    </location>
</feature>
<keyword evidence="2" id="KW-0732">Signal</keyword>
<sequence length="205" mass="22523">MSLTIFNSTFTYLLYILSLVLSLVAECARKKPAPSSATSESTSRESSASAKKRDTKKGSHEPSGTRQTPKGIDSNDVAQKKAETPAEAKKELPAKSVMKPAAAKAKEAEKGEAPPREELKTVARPLGKDGGEGAVTAADGADFIDFQGSKPVSMVLSESRLFLSAHVPLRWMLRVWYFIEIRRKTSSWRRFLPPEHKQEKGYLCP</sequence>
<evidence type="ECO:0000256" key="1">
    <source>
        <dbReference type="SAM" id="MobiDB-lite"/>
    </source>
</evidence>
<feature type="compositionally biased region" description="Basic and acidic residues" evidence="1">
    <location>
        <begin position="104"/>
        <end position="118"/>
    </location>
</feature>
<feature type="chain" id="PRO_5042841815" evidence="2">
    <location>
        <begin position="26"/>
        <end position="205"/>
    </location>
</feature>
<protein>
    <submittedName>
        <fullName evidence="3">Uncharacterized protein</fullName>
    </submittedName>
</protein>
<evidence type="ECO:0000313" key="3">
    <source>
        <dbReference type="EMBL" id="KAK5985421.1"/>
    </source>
</evidence>
<evidence type="ECO:0000256" key="2">
    <source>
        <dbReference type="SAM" id="SignalP"/>
    </source>
</evidence>
<feature type="region of interest" description="Disordered" evidence="1">
    <location>
        <begin position="31"/>
        <end position="118"/>
    </location>
</feature>
<name>A0AAN8FT34_TRICO</name>
<reference evidence="3 4" key="1">
    <citation type="submission" date="2019-10" db="EMBL/GenBank/DDBJ databases">
        <title>Assembly and Annotation for the nematode Trichostrongylus colubriformis.</title>
        <authorList>
            <person name="Martin J."/>
        </authorList>
    </citation>
    <scope>NUCLEOTIDE SEQUENCE [LARGE SCALE GENOMIC DNA]</scope>
    <source>
        <strain evidence="3">G859</strain>
        <tissue evidence="3">Whole worm</tissue>
    </source>
</reference>
<feature type="signal peptide" evidence="2">
    <location>
        <begin position="1"/>
        <end position="25"/>
    </location>
</feature>
<accession>A0AAN8FT34</accession>
<keyword evidence="4" id="KW-1185">Reference proteome</keyword>
<feature type="compositionally biased region" description="Basic and acidic residues" evidence="1">
    <location>
        <begin position="78"/>
        <end position="93"/>
    </location>
</feature>
<evidence type="ECO:0000313" key="4">
    <source>
        <dbReference type="Proteomes" id="UP001331761"/>
    </source>
</evidence>
<dbReference type="EMBL" id="WIXE01001766">
    <property type="protein sequence ID" value="KAK5985421.1"/>
    <property type="molecule type" value="Genomic_DNA"/>
</dbReference>
<proteinExistence type="predicted"/>